<gene>
    <name evidence="2" type="ORF">BO94DRAFT_550948</name>
</gene>
<dbReference type="RefSeq" id="XP_025462303.1">
    <property type="nucleotide sequence ID" value="XM_025613515.1"/>
</dbReference>
<organism evidence="2 3">
    <name type="scientific">Aspergillus sclerotioniger CBS 115572</name>
    <dbReference type="NCBI Taxonomy" id="1450535"/>
    <lineage>
        <taxon>Eukaryota</taxon>
        <taxon>Fungi</taxon>
        <taxon>Dikarya</taxon>
        <taxon>Ascomycota</taxon>
        <taxon>Pezizomycotina</taxon>
        <taxon>Eurotiomycetes</taxon>
        <taxon>Eurotiomycetidae</taxon>
        <taxon>Eurotiales</taxon>
        <taxon>Aspergillaceae</taxon>
        <taxon>Aspergillus</taxon>
        <taxon>Aspergillus subgen. Circumdati</taxon>
    </lineage>
</organism>
<dbReference type="AlphaFoldDB" id="A0A317V7F8"/>
<dbReference type="Proteomes" id="UP000246702">
    <property type="component" value="Unassembled WGS sequence"/>
</dbReference>
<protein>
    <submittedName>
        <fullName evidence="2">Uncharacterized protein</fullName>
    </submittedName>
</protein>
<evidence type="ECO:0000313" key="2">
    <source>
        <dbReference type="EMBL" id="PWY68988.1"/>
    </source>
</evidence>
<evidence type="ECO:0000256" key="1">
    <source>
        <dbReference type="SAM" id="MobiDB-lite"/>
    </source>
</evidence>
<evidence type="ECO:0000313" key="3">
    <source>
        <dbReference type="Proteomes" id="UP000246702"/>
    </source>
</evidence>
<accession>A0A317V7F8</accession>
<comment type="caution">
    <text evidence="2">The sequence shown here is derived from an EMBL/GenBank/DDBJ whole genome shotgun (WGS) entry which is preliminary data.</text>
</comment>
<keyword evidence="3" id="KW-1185">Reference proteome</keyword>
<dbReference type="EMBL" id="MSFK01000043">
    <property type="protein sequence ID" value="PWY68988.1"/>
    <property type="molecule type" value="Genomic_DNA"/>
</dbReference>
<feature type="region of interest" description="Disordered" evidence="1">
    <location>
        <begin position="1"/>
        <end position="32"/>
    </location>
</feature>
<dbReference type="GeneID" id="37115658"/>
<sequence>MPYIGYGTRKPRSSQCRSAADGVMNTSGSHPERVPPVADDVEYQAVLLSVPGCRLRGIFRAVFSLNPPKRDKVQAQWYPSNSRDIVIEDGPINVEFMRHLTGIEDCSVFESTESWMSKAFSGILGKGSSSRLPSMSESANNPVMTSPVVYPRCSAAGMFHFFRVMGGLL</sequence>
<name>A0A317V7F8_9EURO</name>
<proteinExistence type="predicted"/>
<reference evidence="2 3" key="1">
    <citation type="submission" date="2016-12" db="EMBL/GenBank/DDBJ databases">
        <title>The genomes of Aspergillus section Nigri reveals drivers in fungal speciation.</title>
        <authorList>
            <consortium name="DOE Joint Genome Institute"/>
            <person name="Vesth T.C."/>
            <person name="Nybo J."/>
            <person name="Theobald S."/>
            <person name="Brandl J."/>
            <person name="Frisvad J.C."/>
            <person name="Nielsen K.F."/>
            <person name="Lyhne E.K."/>
            <person name="Kogle M.E."/>
            <person name="Kuo A."/>
            <person name="Riley R."/>
            <person name="Clum A."/>
            <person name="Nolan M."/>
            <person name="Lipzen A."/>
            <person name="Salamov A."/>
            <person name="Henrissat B."/>
            <person name="Wiebenga A."/>
            <person name="De Vries R.P."/>
            <person name="Grigoriev I.V."/>
            <person name="Mortensen U.H."/>
            <person name="Andersen M.R."/>
            <person name="Baker S.E."/>
        </authorList>
    </citation>
    <scope>NUCLEOTIDE SEQUENCE [LARGE SCALE GENOMIC DNA]</scope>
    <source>
        <strain evidence="2 3">CBS 115572</strain>
    </source>
</reference>